<organism evidence="1 2">
    <name type="scientific">Gossypium arboreum</name>
    <name type="common">Tree cotton</name>
    <name type="synonym">Gossypium nanking</name>
    <dbReference type="NCBI Taxonomy" id="29729"/>
    <lineage>
        <taxon>Eukaryota</taxon>
        <taxon>Viridiplantae</taxon>
        <taxon>Streptophyta</taxon>
        <taxon>Embryophyta</taxon>
        <taxon>Tracheophyta</taxon>
        <taxon>Spermatophyta</taxon>
        <taxon>Magnoliopsida</taxon>
        <taxon>eudicotyledons</taxon>
        <taxon>Gunneridae</taxon>
        <taxon>Pentapetalae</taxon>
        <taxon>rosids</taxon>
        <taxon>malvids</taxon>
        <taxon>Malvales</taxon>
        <taxon>Malvaceae</taxon>
        <taxon>Malvoideae</taxon>
        <taxon>Gossypium</taxon>
    </lineage>
</organism>
<keyword evidence="2" id="KW-1185">Reference proteome</keyword>
<dbReference type="Proteomes" id="UP001358586">
    <property type="component" value="Chromosome 8"/>
</dbReference>
<reference evidence="1 2" key="1">
    <citation type="submission" date="2023-03" db="EMBL/GenBank/DDBJ databases">
        <title>WGS of Gossypium arboreum.</title>
        <authorList>
            <person name="Yu D."/>
        </authorList>
    </citation>
    <scope>NUCLEOTIDE SEQUENCE [LARGE SCALE GENOMIC DNA]</scope>
    <source>
        <tissue evidence="1">Leaf</tissue>
    </source>
</reference>
<proteinExistence type="predicted"/>
<sequence>MARIRGSGLAISNNPSQYRETRNVVKAKAYVYTIKEEEMHQVLVVRGIKIPNFTYDFSIPKGSHYLNDTSTTQGVKDSFEESTNLSIEIDEYMDVRSYMQSLRGGLPGATTRDSNASNRKKQSFVSGAANIVLSSEDKGSPRAKLRRKRRGDHTETSVNVAHVIIASFITPSTVISPINSLQPARSVNDDAFEVTITYCPLVAL</sequence>
<protein>
    <submittedName>
        <fullName evidence="1">Uncharacterized protein</fullName>
    </submittedName>
</protein>
<evidence type="ECO:0000313" key="1">
    <source>
        <dbReference type="EMBL" id="KAK5811071.1"/>
    </source>
</evidence>
<comment type="caution">
    <text evidence="1">The sequence shown here is derived from an EMBL/GenBank/DDBJ whole genome shotgun (WGS) entry which is preliminary data.</text>
</comment>
<dbReference type="EMBL" id="JARKNE010000008">
    <property type="protein sequence ID" value="KAK5811071.1"/>
    <property type="molecule type" value="Genomic_DNA"/>
</dbReference>
<gene>
    <name evidence="1" type="ORF">PVK06_026390</name>
</gene>
<evidence type="ECO:0000313" key="2">
    <source>
        <dbReference type="Proteomes" id="UP001358586"/>
    </source>
</evidence>
<accession>A0ABR0NXI7</accession>
<name>A0ABR0NXI7_GOSAR</name>